<dbReference type="PROSITE" id="PS50995">
    <property type="entry name" value="HTH_MARR_2"/>
    <property type="match status" value="1"/>
</dbReference>
<keyword evidence="1" id="KW-0805">Transcription regulation</keyword>
<dbReference type="Gene3D" id="1.10.10.10">
    <property type="entry name" value="Winged helix-like DNA-binding domain superfamily/Winged helix DNA-binding domain"/>
    <property type="match status" value="1"/>
</dbReference>
<name>A0ABX1GBU7_9GAMM</name>
<dbReference type="InterPro" id="IPR000835">
    <property type="entry name" value="HTH_MarR-typ"/>
</dbReference>
<evidence type="ECO:0000259" key="5">
    <source>
        <dbReference type="PROSITE" id="PS50995"/>
    </source>
</evidence>
<dbReference type="Pfam" id="PF12802">
    <property type="entry name" value="MarR_2"/>
    <property type="match status" value="1"/>
</dbReference>
<accession>A0ABX1GBU7</accession>
<dbReference type="InterPro" id="IPR023187">
    <property type="entry name" value="Tscrpt_reg_MarR-type_CS"/>
</dbReference>
<organism evidence="6 7">
    <name type="scientific">Spongiibacter thalassae</name>
    <dbReference type="NCBI Taxonomy" id="2721624"/>
    <lineage>
        <taxon>Bacteria</taxon>
        <taxon>Pseudomonadati</taxon>
        <taxon>Pseudomonadota</taxon>
        <taxon>Gammaproteobacteria</taxon>
        <taxon>Cellvibrionales</taxon>
        <taxon>Spongiibacteraceae</taxon>
        <taxon>Spongiibacter</taxon>
    </lineage>
</organism>
<dbReference type="SMART" id="SM00347">
    <property type="entry name" value="HTH_MARR"/>
    <property type="match status" value="1"/>
</dbReference>
<dbReference type="PROSITE" id="PS01117">
    <property type="entry name" value="HTH_MARR_1"/>
    <property type="match status" value="1"/>
</dbReference>
<feature type="region of interest" description="Disordered" evidence="4">
    <location>
        <begin position="156"/>
        <end position="177"/>
    </location>
</feature>
<dbReference type="InterPro" id="IPR036390">
    <property type="entry name" value="WH_DNA-bd_sf"/>
</dbReference>
<keyword evidence="7" id="KW-1185">Reference proteome</keyword>
<dbReference type="SUPFAM" id="SSF46785">
    <property type="entry name" value="Winged helix' DNA-binding domain"/>
    <property type="match status" value="1"/>
</dbReference>
<dbReference type="Proteomes" id="UP000765845">
    <property type="component" value="Unassembled WGS sequence"/>
</dbReference>
<evidence type="ECO:0000256" key="2">
    <source>
        <dbReference type="ARBA" id="ARBA00023125"/>
    </source>
</evidence>
<dbReference type="PANTHER" id="PTHR42756">
    <property type="entry name" value="TRANSCRIPTIONAL REGULATOR, MARR"/>
    <property type="match status" value="1"/>
</dbReference>
<proteinExistence type="predicted"/>
<evidence type="ECO:0000256" key="4">
    <source>
        <dbReference type="SAM" id="MobiDB-lite"/>
    </source>
</evidence>
<dbReference type="InterPro" id="IPR036388">
    <property type="entry name" value="WH-like_DNA-bd_sf"/>
</dbReference>
<keyword evidence="2" id="KW-0238">DNA-binding</keyword>
<evidence type="ECO:0000256" key="1">
    <source>
        <dbReference type="ARBA" id="ARBA00023015"/>
    </source>
</evidence>
<keyword evidence="3" id="KW-0804">Transcription</keyword>
<dbReference type="PANTHER" id="PTHR42756:SF1">
    <property type="entry name" value="TRANSCRIPTIONAL REPRESSOR OF EMRAB OPERON"/>
    <property type="match status" value="1"/>
</dbReference>
<evidence type="ECO:0000256" key="3">
    <source>
        <dbReference type="ARBA" id="ARBA00023163"/>
    </source>
</evidence>
<comment type="caution">
    <text evidence="6">The sequence shown here is derived from an EMBL/GenBank/DDBJ whole genome shotgun (WGS) entry which is preliminary data.</text>
</comment>
<dbReference type="EMBL" id="JAAWWK010000001">
    <property type="protein sequence ID" value="NKI16073.1"/>
    <property type="molecule type" value="Genomic_DNA"/>
</dbReference>
<protein>
    <submittedName>
        <fullName evidence="6">MarR family transcriptional regulator</fullName>
    </submittedName>
</protein>
<evidence type="ECO:0000313" key="7">
    <source>
        <dbReference type="Proteomes" id="UP000765845"/>
    </source>
</evidence>
<feature type="domain" description="HTH marR-type" evidence="5">
    <location>
        <begin position="17"/>
        <end position="151"/>
    </location>
</feature>
<gene>
    <name evidence="6" type="ORF">HCU74_01445</name>
</gene>
<feature type="compositionally biased region" description="Polar residues" evidence="4">
    <location>
        <begin position="159"/>
        <end position="177"/>
    </location>
</feature>
<reference evidence="6 7" key="1">
    <citation type="submission" date="2020-04" db="EMBL/GenBank/DDBJ databases">
        <authorList>
            <person name="Yoon J."/>
        </authorList>
    </citation>
    <scope>NUCLEOTIDE SEQUENCE [LARGE SCALE GENOMIC DNA]</scope>
    <source>
        <strain evidence="6 7">KMU-166</strain>
    </source>
</reference>
<dbReference type="PRINTS" id="PR00598">
    <property type="entry name" value="HTHMARR"/>
</dbReference>
<sequence length="177" mass="20163">MNKHCQPQAQQQINKQRLKIGFLIHDVSRLRRTIYDQYLKPLGITRSQWWVLVNLSRRNRGDYTQVELARQMDLGKVTLGGLIDRLEEAGFVSRVADARDRRSKRLLISPKGADVMQQIEAISAKLNGEILKNMTPEQEAQLAELLSAMKRNLLEMESPTASTRPEATSTFTSTKAE</sequence>
<evidence type="ECO:0000313" key="6">
    <source>
        <dbReference type="EMBL" id="NKI16073.1"/>
    </source>
</evidence>